<keyword evidence="2" id="KW-0698">rRNA processing</keyword>
<sequence length="343" mass="40395">MNSKNTKYLKKSKEYKLLKKNFQIFNNKTTILSGLIPQDLYYPNLFKRSVIYTNDYHLYKKKSNEKKKNIIFNYSDNSKKLFKYQQLIYFWMKNKKEAKLQIIYLLTCISNNCIIYVIGKKKSGINSINKIFIKYIQFNKIDYARNCCLYHGYILKTPKFILKKFIKKYIWNNIIIYSLPGIFGYKKIDLGSKLLISTFNKNITGQILDIGSGTGIIGIAIAKKNPLIYLTLIDINNVAIWCSKKNLVKNNIQGKVLLSNIYSKIEKKYNLIVSNPPFHQNLKINLNVITKIIKNAKKYLKKKGELRIVTNSFISCDYIFNKYNIKYNILLKTNKYKIFQIIK</sequence>
<evidence type="ECO:0000313" key="10">
    <source>
        <dbReference type="Proteomes" id="UP000294404"/>
    </source>
</evidence>
<accession>A0A451CYE9</accession>
<evidence type="ECO:0000313" key="9">
    <source>
        <dbReference type="EMBL" id="VFP78206.1"/>
    </source>
</evidence>
<gene>
    <name evidence="9" type="primary">rsmC</name>
    <name evidence="9" type="ORF">BUCICUMA2628_214</name>
</gene>
<evidence type="ECO:0000256" key="2">
    <source>
        <dbReference type="ARBA" id="ARBA00022552"/>
    </source>
</evidence>
<evidence type="ECO:0000256" key="6">
    <source>
        <dbReference type="SAM" id="Phobius"/>
    </source>
</evidence>
<dbReference type="PANTHER" id="PTHR47816:SF4">
    <property type="entry name" value="RIBOSOMAL RNA SMALL SUBUNIT METHYLTRANSFERASE C"/>
    <property type="match status" value="1"/>
</dbReference>
<dbReference type="Pfam" id="PF08468">
    <property type="entry name" value="MTS_N"/>
    <property type="match status" value="1"/>
</dbReference>
<evidence type="ECO:0000256" key="3">
    <source>
        <dbReference type="ARBA" id="ARBA00022603"/>
    </source>
</evidence>
<name>A0A451CYE9_9GAMM</name>
<dbReference type="InterPro" id="IPR046977">
    <property type="entry name" value="RsmC/RlmG"/>
</dbReference>
<keyword evidence="3 9" id="KW-0489">Methyltransferase</keyword>
<dbReference type="AlphaFoldDB" id="A0A451CYE9"/>
<feature type="domain" description="Methyltransferase small N-terminal" evidence="8">
    <location>
        <begin position="17"/>
        <end position="169"/>
    </location>
</feature>
<feature type="domain" description="Methyltransferase small" evidence="7">
    <location>
        <begin position="174"/>
        <end position="340"/>
    </location>
</feature>
<evidence type="ECO:0000256" key="5">
    <source>
        <dbReference type="ARBA" id="ARBA00022691"/>
    </source>
</evidence>
<dbReference type="InterPro" id="IPR029063">
    <property type="entry name" value="SAM-dependent_MTases_sf"/>
</dbReference>
<dbReference type="InterPro" id="IPR007848">
    <property type="entry name" value="Small_mtfrase_dom"/>
</dbReference>
<dbReference type="PANTHER" id="PTHR47816">
    <property type="entry name" value="RIBOSOMAL RNA SMALL SUBUNIT METHYLTRANSFERASE C"/>
    <property type="match status" value="1"/>
</dbReference>
<evidence type="ECO:0000259" key="7">
    <source>
        <dbReference type="Pfam" id="PF05175"/>
    </source>
</evidence>
<dbReference type="Pfam" id="PF05175">
    <property type="entry name" value="MTS"/>
    <property type="match status" value="1"/>
</dbReference>
<feature type="transmembrane region" description="Helical" evidence="6">
    <location>
        <begin position="102"/>
        <end position="119"/>
    </location>
</feature>
<dbReference type="InterPro" id="IPR002052">
    <property type="entry name" value="DNA_methylase_N6_adenine_CS"/>
</dbReference>
<keyword evidence="6" id="KW-0472">Membrane</keyword>
<dbReference type="NCBIfam" id="NF007023">
    <property type="entry name" value="PRK09489.1"/>
    <property type="match status" value="1"/>
</dbReference>
<evidence type="ECO:0000256" key="1">
    <source>
        <dbReference type="ARBA" id="ARBA00022490"/>
    </source>
</evidence>
<dbReference type="RefSeq" id="WP_154027440.1">
    <property type="nucleotide sequence ID" value="NZ_LR217695.1"/>
</dbReference>
<dbReference type="EMBL" id="LR217695">
    <property type="protein sequence ID" value="VFP78206.1"/>
    <property type="molecule type" value="Genomic_DNA"/>
</dbReference>
<proteinExistence type="predicted"/>
<dbReference type="GO" id="GO:0052914">
    <property type="term" value="F:16S rRNA (guanine(1207)-N(2))-methyltransferase activity"/>
    <property type="evidence" value="ECO:0007669"/>
    <property type="project" value="UniProtKB-EC"/>
</dbReference>
<dbReference type="EC" id="2.1.1.172" evidence="9"/>
<dbReference type="InterPro" id="IPR013675">
    <property type="entry name" value="Mtase_sm_N"/>
</dbReference>
<dbReference type="OrthoDB" id="9816072at2"/>
<keyword evidence="6" id="KW-0812">Transmembrane</keyword>
<dbReference type="SUPFAM" id="SSF53335">
    <property type="entry name" value="S-adenosyl-L-methionine-dependent methyltransferases"/>
    <property type="match status" value="1"/>
</dbReference>
<evidence type="ECO:0000259" key="8">
    <source>
        <dbReference type="Pfam" id="PF08468"/>
    </source>
</evidence>
<dbReference type="PROSITE" id="PS00092">
    <property type="entry name" value="N6_MTASE"/>
    <property type="match status" value="1"/>
</dbReference>
<protein>
    <submittedName>
        <fullName evidence="9">Ribosomal RNA small subunit methyltransferase C</fullName>
        <ecNumber evidence="9">2.1.1.172</ecNumber>
    </submittedName>
</protein>
<keyword evidence="6" id="KW-1133">Transmembrane helix</keyword>
<evidence type="ECO:0000256" key="4">
    <source>
        <dbReference type="ARBA" id="ARBA00022679"/>
    </source>
</evidence>
<organism evidence="9 10">
    <name type="scientific">Buchnera aphidicola</name>
    <name type="common">Cinara cuneomaculata</name>
    <dbReference type="NCBI Taxonomy" id="1660040"/>
    <lineage>
        <taxon>Bacteria</taxon>
        <taxon>Pseudomonadati</taxon>
        <taxon>Pseudomonadota</taxon>
        <taxon>Gammaproteobacteria</taxon>
        <taxon>Enterobacterales</taxon>
        <taxon>Erwiniaceae</taxon>
        <taxon>Buchnera</taxon>
    </lineage>
</organism>
<dbReference type="Gene3D" id="3.40.50.150">
    <property type="entry name" value="Vaccinia Virus protein VP39"/>
    <property type="match status" value="2"/>
</dbReference>
<keyword evidence="1" id="KW-0963">Cytoplasm</keyword>
<reference evidence="9 10" key="1">
    <citation type="submission" date="2019-02" db="EMBL/GenBank/DDBJ databases">
        <authorList>
            <person name="Manzano-Marin A."/>
            <person name="Manzano-Marin A."/>
        </authorList>
    </citation>
    <scope>NUCLEOTIDE SEQUENCE [LARGE SCALE GENOMIC DNA]</scope>
    <source>
        <strain evidence="9 10">BuCicuneomaculata</strain>
    </source>
</reference>
<dbReference type="Proteomes" id="UP000294404">
    <property type="component" value="Chromosome"/>
</dbReference>
<keyword evidence="5" id="KW-0949">S-adenosyl-L-methionine</keyword>
<dbReference type="GO" id="GO:0003676">
    <property type="term" value="F:nucleic acid binding"/>
    <property type="evidence" value="ECO:0007669"/>
    <property type="project" value="InterPro"/>
</dbReference>
<keyword evidence="4 9" id="KW-0808">Transferase</keyword>